<feature type="non-terminal residue" evidence="2">
    <location>
        <position position="101"/>
    </location>
</feature>
<evidence type="ECO:0000313" key="2">
    <source>
        <dbReference type="EMBL" id="CAE8618813.1"/>
    </source>
</evidence>
<sequence length="101" mass="10819">GQWQQALSFLTGLRRSQLTASSVTYSAVISACGQAALWELAIHLLEEQIRAGAGGSRSEAKTDPFAVNGPEGLKMETTTNKQLFTKVVSILINLGKQTKQA</sequence>
<accession>A0A813G172</accession>
<dbReference type="InterPro" id="IPR011990">
    <property type="entry name" value="TPR-like_helical_dom_sf"/>
</dbReference>
<comment type="caution">
    <text evidence="2">The sequence shown here is derived from an EMBL/GenBank/DDBJ whole genome shotgun (WGS) entry which is preliminary data.</text>
</comment>
<feature type="non-terminal residue" evidence="2">
    <location>
        <position position="1"/>
    </location>
</feature>
<name>A0A813G172_POLGL</name>
<keyword evidence="3" id="KW-1185">Reference proteome</keyword>
<dbReference type="AlphaFoldDB" id="A0A813G172"/>
<gene>
    <name evidence="2" type="ORF">PGLA1383_LOCUS36412</name>
</gene>
<reference evidence="2" key="1">
    <citation type="submission" date="2021-02" db="EMBL/GenBank/DDBJ databases">
        <authorList>
            <person name="Dougan E. K."/>
            <person name="Rhodes N."/>
            <person name="Thang M."/>
            <person name="Chan C."/>
        </authorList>
    </citation>
    <scope>NUCLEOTIDE SEQUENCE</scope>
</reference>
<dbReference type="Proteomes" id="UP000654075">
    <property type="component" value="Unassembled WGS sequence"/>
</dbReference>
<proteinExistence type="predicted"/>
<feature type="region of interest" description="Disordered" evidence="1">
    <location>
        <begin position="53"/>
        <end position="73"/>
    </location>
</feature>
<evidence type="ECO:0000313" key="3">
    <source>
        <dbReference type="Proteomes" id="UP000654075"/>
    </source>
</evidence>
<dbReference type="Gene3D" id="1.25.40.10">
    <property type="entry name" value="Tetratricopeptide repeat domain"/>
    <property type="match status" value="1"/>
</dbReference>
<evidence type="ECO:0000256" key="1">
    <source>
        <dbReference type="SAM" id="MobiDB-lite"/>
    </source>
</evidence>
<protein>
    <submittedName>
        <fullName evidence="2">Uncharacterized protein</fullName>
    </submittedName>
</protein>
<organism evidence="2 3">
    <name type="scientific">Polarella glacialis</name>
    <name type="common">Dinoflagellate</name>
    <dbReference type="NCBI Taxonomy" id="89957"/>
    <lineage>
        <taxon>Eukaryota</taxon>
        <taxon>Sar</taxon>
        <taxon>Alveolata</taxon>
        <taxon>Dinophyceae</taxon>
        <taxon>Suessiales</taxon>
        <taxon>Suessiaceae</taxon>
        <taxon>Polarella</taxon>
    </lineage>
</organism>
<dbReference type="EMBL" id="CAJNNV010026689">
    <property type="protein sequence ID" value="CAE8618813.1"/>
    <property type="molecule type" value="Genomic_DNA"/>
</dbReference>
<dbReference type="OrthoDB" id="185373at2759"/>